<dbReference type="Proteomes" id="UP000054217">
    <property type="component" value="Unassembled WGS sequence"/>
</dbReference>
<gene>
    <name evidence="2" type="ORF">M404DRAFT_993283</name>
</gene>
<name>A0A0C3JX83_PISTI</name>
<feature type="region of interest" description="Disordered" evidence="1">
    <location>
        <begin position="84"/>
        <end position="109"/>
    </location>
</feature>
<reference evidence="2 3" key="1">
    <citation type="submission" date="2014-04" db="EMBL/GenBank/DDBJ databases">
        <authorList>
            <consortium name="DOE Joint Genome Institute"/>
            <person name="Kuo A."/>
            <person name="Kohler A."/>
            <person name="Costa M.D."/>
            <person name="Nagy L.G."/>
            <person name="Floudas D."/>
            <person name="Copeland A."/>
            <person name="Barry K.W."/>
            <person name="Cichocki N."/>
            <person name="Veneault-Fourrey C."/>
            <person name="LaButti K."/>
            <person name="Lindquist E.A."/>
            <person name="Lipzen A."/>
            <person name="Lundell T."/>
            <person name="Morin E."/>
            <person name="Murat C."/>
            <person name="Sun H."/>
            <person name="Tunlid A."/>
            <person name="Henrissat B."/>
            <person name="Grigoriev I.V."/>
            <person name="Hibbett D.S."/>
            <person name="Martin F."/>
            <person name="Nordberg H.P."/>
            <person name="Cantor M.N."/>
            <person name="Hua S.X."/>
        </authorList>
    </citation>
    <scope>NUCLEOTIDE SEQUENCE [LARGE SCALE GENOMIC DNA]</scope>
    <source>
        <strain evidence="2 3">Marx 270</strain>
    </source>
</reference>
<dbReference type="EMBL" id="KN831946">
    <property type="protein sequence ID" value="KIO13743.1"/>
    <property type="molecule type" value="Genomic_DNA"/>
</dbReference>
<reference evidence="3" key="2">
    <citation type="submission" date="2015-01" db="EMBL/GenBank/DDBJ databases">
        <title>Evolutionary Origins and Diversification of the Mycorrhizal Mutualists.</title>
        <authorList>
            <consortium name="DOE Joint Genome Institute"/>
            <consortium name="Mycorrhizal Genomics Consortium"/>
            <person name="Kohler A."/>
            <person name="Kuo A."/>
            <person name="Nagy L.G."/>
            <person name="Floudas D."/>
            <person name="Copeland A."/>
            <person name="Barry K.W."/>
            <person name="Cichocki N."/>
            <person name="Veneault-Fourrey C."/>
            <person name="LaButti K."/>
            <person name="Lindquist E.A."/>
            <person name="Lipzen A."/>
            <person name="Lundell T."/>
            <person name="Morin E."/>
            <person name="Murat C."/>
            <person name="Riley R."/>
            <person name="Ohm R."/>
            <person name="Sun H."/>
            <person name="Tunlid A."/>
            <person name="Henrissat B."/>
            <person name="Grigoriev I.V."/>
            <person name="Hibbett D.S."/>
            <person name="Martin F."/>
        </authorList>
    </citation>
    <scope>NUCLEOTIDE SEQUENCE [LARGE SCALE GENOMIC DNA]</scope>
    <source>
        <strain evidence="3">Marx 270</strain>
    </source>
</reference>
<dbReference type="InParanoid" id="A0A0C3JX83"/>
<dbReference type="OrthoDB" id="10366172at2759"/>
<accession>A0A0C3JX83</accession>
<sequence length="109" mass="12376">MVYGCSSLYGRQHRRKKNLLRYTPSVSRHQSGRVPVRVMPCCSAVKTTFWLGLDILAALFPTSGAGLAVAYELRIYHNPKVQVPESKTKARPRDLDRGCRSHNIQYTRS</sequence>
<keyword evidence="3" id="KW-1185">Reference proteome</keyword>
<evidence type="ECO:0000313" key="3">
    <source>
        <dbReference type="Proteomes" id="UP000054217"/>
    </source>
</evidence>
<evidence type="ECO:0000313" key="2">
    <source>
        <dbReference type="EMBL" id="KIO13743.1"/>
    </source>
</evidence>
<dbReference type="AlphaFoldDB" id="A0A0C3JX83"/>
<proteinExistence type="predicted"/>
<feature type="compositionally biased region" description="Basic and acidic residues" evidence="1">
    <location>
        <begin position="86"/>
        <end position="99"/>
    </location>
</feature>
<evidence type="ECO:0000256" key="1">
    <source>
        <dbReference type="SAM" id="MobiDB-lite"/>
    </source>
</evidence>
<organism evidence="2 3">
    <name type="scientific">Pisolithus tinctorius Marx 270</name>
    <dbReference type="NCBI Taxonomy" id="870435"/>
    <lineage>
        <taxon>Eukaryota</taxon>
        <taxon>Fungi</taxon>
        <taxon>Dikarya</taxon>
        <taxon>Basidiomycota</taxon>
        <taxon>Agaricomycotina</taxon>
        <taxon>Agaricomycetes</taxon>
        <taxon>Agaricomycetidae</taxon>
        <taxon>Boletales</taxon>
        <taxon>Sclerodermatineae</taxon>
        <taxon>Pisolithaceae</taxon>
        <taxon>Pisolithus</taxon>
    </lineage>
</organism>
<dbReference type="HOGENOM" id="CLU_2185053_0_0_1"/>
<protein>
    <submittedName>
        <fullName evidence="2">Uncharacterized protein</fullName>
    </submittedName>
</protein>